<dbReference type="Pfam" id="PF00440">
    <property type="entry name" value="TetR_N"/>
    <property type="match status" value="1"/>
</dbReference>
<dbReference type="GO" id="GO:0003677">
    <property type="term" value="F:DNA binding"/>
    <property type="evidence" value="ECO:0007669"/>
    <property type="project" value="UniProtKB-UniRule"/>
</dbReference>
<evidence type="ECO:0000256" key="3">
    <source>
        <dbReference type="ARBA" id="ARBA00023163"/>
    </source>
</evidence>
<keyword evidence="7" id="KW-1185">Reference proteome</keyword>
<dbReference type="Gene3D" id="1.10.357.10">
    <property type="entry name" value="Tetracycline Repressor, domain 2"/>
    <property type="match status" value="1"/>
</dbReference>
<dbReference type="STRING" id="713585.THITH_01320"/>
<reference evidence="6 7" key="1">
    <citation type="submission" date="2013-12" db="EMBL/GenBank/DDBJ databases">
        <authorList>
            <consortium name="DOE Joint Genome Institute"/>
            <person name="Muyzer G."/>
            <person name="Huntemann M."/>
            <person name="Han J."/>
            <person name="Chen A."/>
            <person name="Kyrpides N."/>
            <person name="Mavromatis K."/>
            <person name="Markowitz V."/>
            <person name="Palaniappan K."/>
            <person name="Ivanova N."/>
            <person name="Schaumberg A."/>
            <person name="Pati A."/>
            <person name="Liolios K."/>
            <person name="Nordberg H.P."/>
            <person name="Cantor M.N."/>
            <person name="Hua S.X."/>
            <person name="Woyke T."/>
        </authorList>
    </citation>
    <scope>NUCLEOTIDE SEQUENCE [LARGE SCALE GENOMIC DNA]</scope>
    <source>
        <strain evidence="6 7">ARh 1</strain>
    </source>
</reference>
<dbReference type="SUPFAM" id="SSF46689">
    <property type="entry name" value="Homeodomain-like"/>
    <property type="match status" value="1"/>
</dbReference>
<name>W0DES1_9GAMM</name>
<dbReference type="RefSeq" id="WP_006746329.1">
    <property type="nucleotide sequence ID" value="NZ_CP007029.1"/>
</dbReference>
<gene>
    <name evidence="6" type="ORF">THITH_01320</name>
</gene>
<evidence type="ECO:0000313" key="6">
    <source>
        <dbReference type="EMBL" id="AHE97139.1"/>
    </source>
</evidence>
<dbReference type="KEGG" id="tti:THITH_01320"/>
<keyword evidence="1" id="KW-0805">Transcription regulation</keyword>
<dbReference type="HOGENOM" id="CLU_069356_28_1_6"/>
<dbReference type="InterPro" id="IPR011075">
    <property type="entry name" value="TetR_C"/>
</dbReference>
<dbReference type="OrthoDB" id="4541465at2"/>
<organism evidence="6 7">
    <name type="scientific">Thioalkalivibrio paradoxus ARh 1</name>
    <dbReference type="NCBI Taxonomy" id="713585"/>
    <lineage>
        <taxon>Bacteria</taxon>
        <taxon>Pseudomonadati</taxon>
        <taxon>Pseudomonadota</taxon>
        <taxon>Gammaproteobacteria</taxon>
        <taxon>Chromatiales</taxon>
        <taxon>Ectothiorhodospiraceae</taxon>
        <taxon>Thioalkalivibrio</taxon>
    </lineage>
</organism>
<evidence type="ECO:0000259" key="5">
    <source>
        <dbReference type="PROSITE" id="PS50977"/>
    </source>
</evidence>
<dbReference type="Pfam" id="PF16925">
    <property type="entry name" value="TetR_C_13"/>
    <property type="match status" value="1"/>
</dbReference>
<evidence type="ECO:0000313" key="7">
    <source>
        <dbReference type="Proteomes" id="UP000005289"/>
    </source>
</evidence>
<dbReference type="PANTHER" id="PTHR47506">
    <property type="entry name" value="TRANSCRIPTIONAL REGULATORY PROTEIN"/>
    <property type="match status" value="1"/>
</dbReference>
<dbReference type="InterPro" id="IPR036271">
    <property type="entry name" value="Tet_transcr_reg_TetR-rel_C_sf"/>
</dbReference>
<accession>W0DES1</accession>
<feature type="DNA-binding region" description="H-T-H motif" evidence="4">
    <location>
        <begin position="28"/>
        <end position="47"/>
    </location>
</feature>
<dbReference type="SUPFAM" id="SSF48498">
    <property type="entry name" value="Tetracyclin repressor-like, C-terminal domain"/>
    <property type="match status" value="1"/>
</dbReference>
<evidence type="ECO:0000256" key="4">
    <source>
        <dbReference type="PROSITE-ProRule" id="PRU00335"/>
    </source>
</evidence>
<keyword evidence="3" id="KW-0804">Transcription</keyword>
<keyword evidence="2 4" id="KW-0238">DNA-binding</keyword>
<evidence type="ECO:0000256" key="2">
    <source>
        <dbReference type="ARBA" id="ARBA00023125"/>
    </source>
</evidence>
<sequence>MTDQRETRQRIVDSACDLIHRRSYTAVGVAEICAQARTRKGSFYHFFPSKQDLSLAVIDELRRILDEQVLSPSFGRDLPPLRRLERFVDHLCGFQQGAMAAMGRMPGCPFGNLALELATTDEVIRRRLEVVFAAIRARFEHVIEDAVAIGETGPVDVRATAEAMLAYMEGMLMLAKTANDPAVIRRLGPALVQIRIPPG</sequence>
<dbReference type="PROSITE" id="PS50977">
    <property type="entry name" value="HTH_TETR_2"/>
    <property type="match status" value="1"/>
</dbReference>
<protein>
    <submittedName>
        <fullName evidence="6">TetR family transcriptional regulator</fullName>
    </submittedName>
</protein>
<proteinExistence type="predicted"/>
<dbReference type="AlphaFoldDB" id="W0DES1"/>
<dbReference type="InterPro" id="IPR009057">
    <property type="entry name" value="Homeodomain-like_sf"/>
</dbReference>
<feature type="domain" description="HTH tetR-type" evidence="5">
    <location>
        <begin position="5"/>
        <end position="65"/>
    </location>
</feature>
<dbReference type="Proteomes" id="UP000005289">
    <property type="component" value="Chromosome"/>
</dbReference>
<dbReference type="EMBL" id="CP007029">
    <property type="protein sequence ID" value="AHE97139.1"/>
    <property type="molecule type" value="Genomic_DNA"/>
</dbReference>
<dbReference type="InterPro" id="IPR001647">
    <property type="entry name" value="HTH_TetR"/>
</dbReference>
<evidence type="ECO:0000256" key="1">
    <source>
        <dbReference type="ARBA" id="ARBA00023015"/>
    </source>
</evidence>
<dbReference type="PANTHER" id="PTHR47506:SF6">
    <property type="entry name" value="HTH-TYPE TRANSCRIPTIONAL REPRESSOR NEMR"/>
    <property type="match status" value="1"/>
</dbReference>